<feature type="signal peptide" evidence="3">
    <location>
        <begin position="1"/>
        <end position="19"/>
    </location>
</feature>
<keyword evidence="1 3" id="KW-0732">Signal</keyword>
<dbReference type="AlphaFoldDB" id="A0A061AYX0"/>
<dbReference type="OrthoDB" id="2538201at2759"/>
<feature type="chain" id="PRO_5001598976" evidence="3">
    <location>
        <begin position="20"/>
        <end position="264"/>
    </location>
</feature>
<feature type="domain" description="Yeast cell wall synthesis Kre9/Knh1-like N-terminal" evidence="4">
    <location>
        <begin position="24"/>
        <end position="121"/>
    </location>
</feature>
<reference evidence="5" key="1">
    <citation type="journal article" date="2014" name="Genome Announc.">
        <title>Draft genome sequence of Rhodosporidium toruloides CECT1137, an oleaginous yeast of biotechnological interest.</title>
        <authorList>
            <person name="Morin N."/>
            <person name="Calcas X."/>
            <person name="Devillers H."/>
            <person name="Durrens P."/>
            <person name="Sherman D.J."/>
            <person name="Nicaud J.-M."/>
            <person name="Neuveglise C."/>
        </authorList>
    </citation>
    <scope>NUCLEOTIDE SEQUENCE</scope>
    <source>
        <strain evidence="5">CECT1137</strain>
    </source>
</reference>
<evidence type="ECO:0000256" key="2">
    <source>
        <dbReference type="SAM" id="MobiDB-lite"/>
    </source>
</evidence>
<dbReference type="InterPro" id="IPR018466">
    <property type="entry name" value="Kre9/Knh1-like_N"/>
</dbReference>
<dbReference type="EMBL" id="LK052942">
    <property type="protein sequence ID" value="CDR42752.1"/>
    <property type="molecule type" value="Genomic_DNA"/>
</dbReference>
<feature type="compositionally biased region" description="Low complexity" evidence="2">
    <location>
        <begin position="151"/>
        <end position="186"/>
    </location>
</feature>
<evidence type="ECO:0000256" key="3">
    <source>
        <dbReference type="SAM" id="SignalP"/>
    </source>
</evidence>
<dbReference type="Pfam" id="PF10342">
    <property type="entry name" value="Kre9_KNH"/>
    <property type="match status" value="1"/>
</dbReference>
<name>A0A061AYX0_RHOTO</name>
<feature type="compositionally biased region" description="Gly residues" evidence="2">
    <location>
        <begin position="138"/>
        <end position="147"/>
    </location>
</feature>
<organism evidence="5">
    <name type="scientific">Rhodotorula toruloides</name>
    <name type="common">Yeast</name>
    <name type="synonym">Rhodosporidium toruloides</name>
    <dbReference type="NCBI Taxonomy" id="5286"/>
    <lineage>
        <taxon>Eukaryota</taxon>
        <taxon>Fungi</taxon>
        <taxon>Dikarya</taxon>
        <taxon>Basidiomycota</taxon>
        <taxon>Pucciniomycotina</taxon>
        <taxon>Microbotryomycetes</taxon>
        <taxon>Sporidiobolales</taxon>
        <taxon>Sporidiobolaceae</taxon>
        <taxon>Rhodotorula</taxon>
    </lineage>
</organism>
<proteinExistence type="predicted"/>
<evidence type="ECO:0000313" key="5">
    <source>
        <dbReference type="EMBL" id="CDR42752.1"/>
    </source>
</evidence>
<accession>A0A061AYX0</accession>
<gene>
    <name evidence="5" type="ORF">RHTO0S_07e03752g</name>
</gene>
<feature type="compositionally biased region" description="Low complexity" evidence="2">
    <location>
        <begin position="125"/>
        <end position="137"/>
    </location>
</feature>
<evidence type="ECO:0000256" key="1">
    <source>
        <dbReference type="ARBA" id="ARBA00022729"/>
    </source>
</evidence>
<evidence type="ECO:0000259" key="4">
    <source>
        <dbReference type="Pfam" id="PF10342"/>
    </source>
</evidence>
<feature type="region of interest" description="Disordered" evidence="2">
    <location>
        <begin position="124"/>
        <end position="188"/>
    </location>
</feature>
<sequence>MRLSALSSVLFLLPSLASATYFTNPTTSTVWADAAGQPITWHYQPGGAPRGDIVLSAVGGSGTNPKNSNSLTIAQNVDLTSESLTFPSGTALRSNSRQYILAIVNSANPTDVYTQVGPFEIDGFGAASSPSSPSSSNGSGGAVGNGSGQDATATNPPVSSASPTPSATPSSTTTSSSSSASSSTSTHDPITATVIETASSGILVTSTLLPSTSANSNISIVTVTASGSVGAASQSARPSSAAGRVGTRGGLAVVAAVAGVWVLA</sequence>
<protein>
    <submittedName>
        <fullName evidence="5">RHTO0S07e03752g1_1</fullName>
    </submittedName>
</protein>